<accession>A0A923M9E9</accession>
<dbReference type="EMBL" id="JACORU010000003">
    <property type="protein sequence ID" value="MBC5764927.1"/>
    <property type="molecule type" value="Genomic_DNA"/>
</dbReference>
<keyword evidence="2" id="KW-1185">Reference proteome</keyword>
<proteinExistence type="predicted"/>
<comment type="caution">
    <text evidence="1">The sequence shown here is derived from an EMBL/GenBank/DDBJ whole genome shotgun (WGS) entry which is preliminary data.</text>
</comment>
<evidence type="ECO:0000313" key="2">
    <source>
        <dbReference type="Proteomes" id="UP000596827"/>
    </source>
</evidence>
<sequence length="150" mass="16497">MRAIAIAAAFAAIAAAAQQRPNEVIYKSEDWNVVRSVRDAGNVVACTGFYRHNPRVQLSRDTFIVKLPKEAHVRSVALGFGRGELRPPRPLTSAEQSLGAVVLEGADFEQMVKSRMLFVLMEHGDGKKPLRFDLRTIEPALAAIRDCKPG</sequence>
<organism evidence="1 2">
    <name type="scientific">Ramlibacter albus</name>
    <dbReference type="NCBI Taxonomy" id="2079448"/>
    <lineage>
        <taxon>Bacteria</taxon>
        <taxon>Pseudomonadati</taxon>
        <taxon>Pseudomonadota</taxon>
        <taxon>Betaproteobacteria</taxon>
        <taxon>Burkholderiales</taxon>
        <taxon>Comamonadaceae</taxon>
        <taxon>Ramlibacter</taxon>
    </lineage>
</organism>
<dbReference type="RefSeq" id="WP_187081389.1">
    <property type="nucleotide sequence ID" value="NZ_JACORU010000003.1"/>
</dbReference>
<protein>
    <submittedName>
        <fullName evidence="1">Uncharacterized protein</fullName>
    </submittedName>
</protein>
<dbReference type="AlphaFoldDB" id="A0A923M9E9"/>
<gene>
    <name evidence="1" type="ORF">H8R02_10725</name>
</gene>
<name>A0A923M9E9_9BURK</name>
<dbReference type="Proteomes" id="UP000596827">
    <property type="component" value="Unassembled WGS sequence"/>
</dbReference>
<reference evidence="1" key="1">
    <citation type="submission" date="2020-08" db="EMBL/GenBank/DDBJ databases">
        <title>Ramlibacter sp. GTP1 16S ribosomal RNA gene genome sequencing and assembly.</title>
        <authorList>
            <person name="Kang M."/>
        </authorList>
    </citation>
    <scope>NUCLEOTIDE SEQUENCE</scope>
    <source>
        <strain evidence="1">GTP1</strain>
    </source>
</reference>
<evidence type="ECO:0000313" key="1">
    <source>
        <dbReference type="EMBL" id="MBC5764927.1"/>
    </source>
</evidence>